<evidence type="ECO:0000256" key="1">
    <source>
        <dbReference type="ARBA" id="ARBA00004651"/>
    </source>
</evidence>
<feature type="transmembrane region" description="Helical" evidence="6">
    <location>
        <begin position="379"/>
        <end position="399"/>
    </location>
</feature>
<keyword evidence="3 6" id="KW-0812">Transmembrane</keyword>
<dbReference type="PANTHER" id="PTHR30250">
    <property type="entry name" value="PST FAMILY PREDICTED COLANIC ACID TRANSPORTER"/>
    <property type="match status" value="1"/>
</dbReference>
<feature type="transmembrane region" description="Helical" evidence="6">
    <location>
        <begin position="349"/>
        <end position="372"/>
    </location>
</feature>
<feature type="transmembrane region" description="Helical" evidence="6">
    <location>
        <begin position="478"/>
        <end position="496"/>
    </location>
</feature>
<keyword evidence="4 6" id="KW-1133">Transmembrane helix</keyword>
<name>A0AAP9DPD0_BACOV</name>
<keyword evidence="7" id="KW-0762">Sugar transport</keyword>
<evidence type="ECO:0000256" key="2">
    <source>
        <dbReference type="ARBA" id="ARBA00022475"/>
    </source>
</evidence>
<sequence>MVETRTEKSVRNAKVALIFYLVQILLGFFSRKAFFDYLGSEILGLNTTVANLLGFLNLAELGIGTSVGYFLYKPLFEKDHEKINEIVSLQGWLYRKIAYFMLGVSAILMVFFPLIFAKSPLSLWYSYSTFGVLLFSSMLGYFFNYRQIVLNADQKGYKIQIVVQGFVVVKTIIQILGITYSAFPYVFWIVVELLSAVITSFLLHRLLKKEYSWLKGNVACGKSYLKKYPEVLKKTKQAFFHKMGGVILSQSSPLVIYAFTSLSIVALYGNYLLIVSKVGALMGAIFNSTGAAVGNLVASNDRKRIIDVFWELSDSRMCISTICILCLFYLTNPLITLWLGANYCLGKDFLLLFIILTSISMLRTTVDSYIYAYGLFQDVWAPVLEAVLNLGLSICLGYFWSLNGIVLGIILSQMIIILIWKPYFLFVKGIEVEASKYFVPTIFRYAGIFFLFVVTYFIFDYLQIETISNLKQLIISSLYVFLICTVLTFGVFYLLFHGTRDFVSRLVTMFKRNNS</sequence>
<comment type="subcellular location">
    <subcellularLocation>
        <location evidence="1">Cell membrane</location>
        <topology evidence="1">Multi-pass membrane protein</topology>
    </subcellularLocation>
</comment>
<dbReference type="GO" id="GO:0005886">
    <property type="term" value="C:plasma membrane"/>
    <property type="evidence" value="ECO:0007669"/>
    <property type="project" value="UniProtKB-SubCell"/>
</dbReference>
<keyword evidence="7" id="KW-0813">Transport</keyword>
<reference evidence="8" key="1">
    <citation type="journal article" date="2018" name="J. Anim. Genet.">
        <title>Acquired interbacterial defense systems protect against interspecies antagonism in the human gut microbiome.</title>
        <authorList>
            <person name="Ross B.D."/>
            <person name="Verster A.J."/>
            <person name="Radey M.C."/>
            <person name="Schmidtke D.T."/>
            <person name="Pope C.E."/>
            <person name="Hoffman L.R."/>
            <person name="Hajjar A."/>
            <person name="Peterson S.B."/>
            <person name="Borenstein E."/>
            <person name="Mougous J."/>
        </authorList>
    </citation>
    <scope>NUCLEOTIDE SEQUENCE [LARGE SCALE GENOMIC DNA]</scope>
    <source>
        <strain evidence="8">3725 D1 iv</strain>
    </source>
</reference>
<organism evidence="7 8">
    <name type="scientific">Bacteroides ovatus</name>
    <dbReference type="NCBI Taxonomy" id="28116"/>
    <lineage>
        <taxon>Bacteria</taxon>
        <taxon>Pseudomonadati</taxon>
        <taxon>Bacteroidota</taxon>
        <taxon>Bacteroidia</taxon>
        <taxon>Bacteroidales</taxon>
        <taxon>Bacteroidaceae</taxon>
        <taxon>Bacteroides</taxon>
    </lineage>
</organism>
<evidence type="ECO:0000313" key="7">
    <source>
        <dbReference type="EMBL" id="QDM12543.1"/>
    </source>
</evidence>
<dbReference type="EMBL" id="CP041395">
    <property type="protein sequence ID" value="QDM12543.1"/>
    <property type="molecule type" value="Genomic_DNA"/>
</dbReference>
<gene>
    <name evidence="7" type="ORF">DYI28_06255</name>
</gene>
<keyword evidence="5 6" id="KW-0472">Membrane</keyword>
<evidence type="ECO:0000256" key="6">
    <source>
        <dbReference type="SAM" id="Phobius"/>
    </source>
</evidence>
<feature type="transmembrane region" description="Helical" evidence="6">
    <location>
        <begin position="405"/>
        <end position="425"/>
    </location>
</feature>
<evidence type="ECO:0000313" key="8">
    <source>
        <dbReference type="Proteomes" id="UP000318823"/>
    </source>
</evidence>
<feature type="transmembrane region" description="Helical" evidence="6">
    <location>
        <begin position="12"/>
        <end position="29"/>
    </location>
</feature>
<feature type="transmembrane region" description="Helical" evidence="6">
    <location>
        <begin position="280"/>
        <end position="298"/>
    </location>
</feature>
<keyword evidence="2" id="KW-1003">Cell membrane</keyword>
<feature type="transmembrane region" description="Helical" evidence="6">
    <location>
        <begin position="437"/>
        <end position="458"/>
    </location>
</feature>
<dbReference type="InterPro" id="IPR050833">
    <property type="entry name" value="Poly_Biosynth_Transport"/>
</dbReference>
<evidence type="ECO:0000256" key="5">
    <source>
        <dbReference type="ARBA" id="ARBA00023136"/>
    </source>
</evidence>
<evidence type="ECO:0000256" key="3">
    <source>
        <dbReference type="ARBA" id="ARBA00022692"/>
    </source>
</evidence>
<feature type="transmembrane region" description="Helical" evidence="6">
    <location>
        <begin position="157"/>
        <end position="179"/>
    </location>
</feature>
<accession>A0AAP9DPD0</accession>
<protein>
    <submittedName>
        <fullName evidence="7">Sugar transporter</fullName>
    </submittedName>
</protein>
<feature type="transmembrane region" description="Helical" evidence="6">
    <location>
        <begin position="319"/>
        <end position="343"/>
    </location>
</feature>
<feature type="transmembrane region" description="Helical" evidence="6">
    <location>
        <begin position="97"/>
        <end position="117"/>
    </location>
</feature>
<proteinExistence type="predicted"/>
<feature type="transmembrane region" description="Helical" evidence="6">
    <location>
        <begin position="123"/>
        <end position="145"/>
    </location>
</feature>
<dbReference type="AlphaFoldDB" id="A0AAP9DPD0"/>
<feature type="transmembrane region" description="Helical" evidence="6">
    <location>
        <begin position="185"/>
        <end position="207"/>
    </location>
</feature>
<evidence type="ECO:0000256" key="4">
    <source>
        <dbReference type="ARBA" id="ARBA00022989"/>
    </source>
</evidence>
<feature type="transmembrane region" description="Helical" evidence="6">
    <location>
        <begin position="49"/>
        <end position="72"/>
    </location>
</feature>
<feature type="transmembrane region" description="Helical" evidence="6">
    <location>
        <begin position="254"/>
        <end position="274"/>
    </location>
</feature>
<dbReference type="PANTHER" id="PTHR30250:SF26">
    <property type="entry name" value="PSMA PROTEIN"/>
    <property type="match status" value="1"/>
</dbReference>
<dbReference type="Proteomes" id="UP000318823">
    <property type="component" value="Chromosome"/>
</dbReference>